<reference evidence="2 3" key="1">
    <citation type="submission" date="2020-03" db="EMBL/GenBank/DDBJ databases">
        <title>Soil Listeria distribution.</title>
        <authorList>
            <person name="Liao J."/>
            <person name="Wiedmann M."/>
        </authorList>
    </citation>
    <scope>NUCLEOTIDE SEQUENCE [LARGE SCALE GENOMIC DNA]</scope>
    <source>
        <strain evidence="2 3">FSL L7-1523</strain>
    </source>
</reference>
<name>A0A841Z1S8_9LIST</name>
<dbReference type="Proteomes" id="UP000564536">
    <property type="component" value="Unassembled WGS sequence"/>
</dbReference>
<organism evidence="2 3">
    <name type="scientific">Listeria weihenstephanensis</name>
    <dbReference type="NCBI Taxonomy" id="1006155"/>
    <lineage>
        <taxon>Bacteria</taxon>
        <taxon>Bacillati</taxon>
        <taxon>Bacillota</taxon>
        <taxon>Bacilli</taxon>
        <taxon>Bacillales</taxon>
        <taxon>Listeriaceae</taxon>
        <taxon>Listeria</taxon>
    </lineage>
</organism>
<keyword evidence="1" id="KW-0732">Signal</keyword>
<feature type="chain" id="PRO_5039108675" evidence="1">
    <location>
        <begin position="28"/>
        <end position="189"/>
    </location>
</feature>
<gene>
    <name evidence="2" type="ORF">HB943_04230</name>
</gene>
<accession>A0A841Z1S8</accession>
<evidence type="ECO:0000313" key="3">
    <source>
        <dbReference type="Proteomes" id="UP000564536"/>
    </source>
</evidence>
<comment type="caution">
    <text evidence="2">The sequence shown here is derived from an EMBL/GenBank/DDBJ whole genome shotgun (WGS) entry which is preliminary data.</text>
</comment>
<feature type="signal peptide" evidence="1">
    <location>
        <begin position="1"/>
        <end position="27"/>
    </location>
</feature>
<protein>
    <submittedName>
        <fullName evidence="2">Uncharacterized protein</fullName>
    </submittedName>
</protein>
<dbReference type="EMBL" id="JAARRL010000004">
    <property type="protein sequence ID" value="MBC1499801.1"/>
    <property type="molecule type" value="Genomic_DNA"/>
</dbReference>
<proteinExistence type="predicted"/>
<dbReference type="RefSeq" id="WP_185424806.1">
    <property type="nucleotide sequence ID" value="NZ_JAARRL010000004.1"/>
</dbReference>
<evidence type="ECO:0000256" key="1">
    <source>
        <dbReference type="SAM" id="SignalP"/>
    </source>
</evidence>
<evidence type="ECO:0000313" key="2">
    <source>
        <dbReference type="EMBL" id="MBC1499801.1"/>
    </source>
</evidence>
<sequence>MKKIYFRVFKLSILVCLILMIVPNATIEVPVQVSAETNLAKADIAVFGSDISNSTYFNYDYLTFDESTKQKVEKHDALFITADFFRNADTEKLRAFLKNLDLPIVFIGFADKGTAAFMNSTVSKSEMYLEGALDTQMLYYFNENEYAGFAAPDFKKESQKRLNNAIQLANEADSLPEWNELETMIWSEE</sequence>
<dbReference type="AlphaFoldDB" id="A0A841Z1S8"/>